<dbReference type="EMBL" id="CP144699">
    <property type="protein sequence ID" value="WVZ21521.1"/>
    <property type="molecule type" value="Genomic_DNA"/>
</dbReference>
<gene>
    <name evidence="1" type="ORF">V8G54_008843</name>
</gene>
<evidence type="ECO:0000313" key="2">
    <source>
        <dbReference type="Proteomes" id="UP001374535"/>
    </source>
</evidence>
<dbReference type="AlphaFoldDB" id="A0AAQ3P3X4"/>
<evidence type="ECO:0000313" key="1">
    <source>
        <dbReference type="EMBL" id="WVZ21521.1"/>
    </source>
</evidence>
<dbReference type="Proteomes" id="UP001374535">
    <property type="component" value="Chromosome 2"/>
</dbReference>
<keyword evidence="2" id="KW-1185">Reference proteome</keyword>
<name>A0AAQ3P3X4_VIGMU</name>
<reference evidence="1 2" key="1">
    <citation type="journal article" date="2023" name="Life. Sci Alliance">
        <title>Evolutionary insights into 3D genome organization and epigenetic landscape of Vigna mungo.</title>
        <authorList>
            <person name="Junaid A."/>
            <person name="Singh B."/>
            <person name="Bhatia S."/>
        </authorList>
    </citation>
    <scope>NUCLEOTIDE SEQUENCE [LARGE SCALE GENOMIC DNA]</scope>
    <source>
        <strain evidence="1">Urdbean</strain>
    </source>
</reference>
<protein>
    <submittedName>
        <fullName evidence="1">Uncharacterized protein</fullName>
    </submittedName>
</protein>
<proteinExistence type="predicted"/>
<accession>A0AAQ3P3X4</accession>
<sequence length="158" mass="17707">MVLPEGTGCVVLTGRRRARRRENTARSVVTLENRRCGRSVLYVALNSSARETSLSHNPANTRVIKDRYNELFKLDLDGEKWLLLLLLNAASSLVSLSSLECSNESIGERRLCVEQRARCCWEPVEGDIEAKLKGSALKRVRCLVWLRFETSPSQGTGS</sequence>
<organism evidence="1 2">
    <name type="scientific">Vigna mungo</name>
    <name type="common">Black gram</name>
    <name type="synonym">Phaseolus mungo</name>
    <dbReference type="NCBI Taxonomy" id="3915"/>
    <lineage>
        <taxon>Eukaryota</taxon>
        <taxon>Viridiplantae</taxon>
        <taxon>Streptophyta</taxon>
        <taxon>Embryophyta</taxon>
        <taxon>Tracheophyta</taxon>
        <taxon>Spermatophyta</taxon>
        <taxon>Magnoliopsida</taxon>
        <taxon>eudicotyledons</taxon>
        <taxon>Gunneridae</taxon>
        <taxon>Pentapetalae</taxon>
        <taxon>rosids</taxon>
        <taxon>fabids</taxon>
        <taxon>Fabales</taxon>
        <taxon>Fabaceae</taxon>
        <taxon>Papilionoideae</taxon>
        <taxon>50 kb inversion clade</taxon>
        <taxon>NPAAA clade</taxon>
        <taxon>indigoferoid/millettioid clade</taxon>
        <taxon>Phaseoleae</taxon>
        <taxon>Vigna</taxon>
    </lineage>
</organism>